<sequence length="94" mass="10891">MVVIDIDMHSNEYEKDGIENWLKTEAKLNLPMDCKFENHTCCVHTPSDGFHLYYRTEETLEFKKDLTTAVDIPKVVNVAGSVRTHGLFYIHIYA</sequence>
<evidence type="ECO:0000313" key="2">
    <source>
        <dbReference type="Proteomes" id="UP000095237"/>
    </source>
</evidence>
<evidence type="ECO:0000313" key="1">
    <source>
        <dbReference type="EMBL" id="OEG71607.1"/>
    </source>
</evidence>
<accession>A0A1E5IMA3</accession>
<keyword evidence="2" id="KW-1185">Reference proteome</keyword>
<dbReference type="EMBL" id="LNVX01000149">
    <property type="protein sequence ID" value="OEG71607.1"/>
    <property type="molecule type" value="Genomic_DNA"/>
</dbReference>
<proteinExistence type="predicted"/>
<dbReference type="SUPFAM" id="SSF56747">
    <property type="entry name" value="Prim-pol domain"/>
    <property type="match status" value="1"/>
</dbReference>
<reference evidence="1 2" key="1">
    <citation type="submission" date="2015-11" db="EMBL/GenBank/DDBJ databases">
        <title>Evidence for parallel genomic evolution in an endosymbiosis of termite gut flagellates.</title>
        <authorList>
            <person name="Zheng H."/>
        </authorList>
    </citation>
    <scope>NUCLEOTIDE SEQUENCE [LARGE SCALE GENOMIC DNA]</scope>
    <source>
        <strain evidence="1 2">CET450</strain>
    </source>
</reference>
<name>A0A1E5IMA3_ENDTX</name>
<protein>
    <submittedName>
        <fullName evidence="1">Uncharacterized protein</fullName>
    </submittedName>
</protein>
<dbReference type="AlphaFoldDB" id="A0A1E5IMA3"/>
<comment type="caution">
    <text evidence="1">The sequence shown here is derived from an EMBL/GenBank/DDBJ whole genome shotgun (WGS) entry which is preliminary data.</text>
</comment>
<organism evidence="1 2">
    <name type="scientific">Endomicrobium trichonymphae</name>
    <dbReference type="NCBI Taxonomy" id="1408204"/>
    <lineage>
        <taxon>Bacteria</taxon>
        <taxon>Pseudomonadati</taxon>
        <taxon>Elusimicrobiota</taxon>
        <taxon>Endomicrobiia</taxon>
        <taxon>Endomicrobiales</taxon>
        <taxon>Endomicrobiaceae</taxon>
        <taxon>Candidatus Endomicrobiellum</taxon>
    </lineage>
</organism>
<dbReference type="Proteomes" id="UP000095237">
    <property type="component" value="Unassembled WGS sequence"/>
</dbReference>
<gene>
    <name evidence="1" type="ORF">ATZ36_13760</name>
</gene>